<protein>
    <submittedName>
        <fullName evidence="1">Uncharacterized protein</fullName>
    </submittedName>
</protein>
<organism evidence="1 2">
    <name type="scientific">Adineta ricciae</name>
    <name type="common">Rotifer</name>
    <dbReference type="NCBI Taxonomy" id="249248"/>
    <lineage>
        <taxon>Eukaryota</taxon>
        <taxon>Metazoa</taxon>
        <taxon>Spiralia</taxon>
        <taxon>Gnathifera</taxon>
        <taxon>Rotifera</taxon>
        <taxon>Eurotatoria</taxon>
        <taxon>Bdelloidea</taxon>
        <taxon>Adinetida</taxon>
        <taxon>Adinetidae</taxon>
        <taxon>Adineta</taxon>
    </lineage>
</organism>
<comment type="caution">
    <text evidence="1">The sequence shown here is derived from an EMBL/GenBank/DDBJ whole genome shotgun (WGS) entry which is preliminary data.</text>
</comment>
<name>A0A816G732_ADIRI</name>
<accession>A0A816G732</accession>
<evidence type="ECO:0000313" key="1">
    <source>
        <dbReference type="EMBL" id="CAF1670419.1"/>
    </source>
</evidence>
<sequence length="31" mass="3525">MMHLILTLKVAKNCGQLRTTSVEVAPRRSRD</sequence>
<proteinExistence type="predicted"/>
<dbReference type="EMBL" id="CAJNOR010012913">
    <property type="protein sequence ID" value="CAF1670419.1"/>
    <property type="molecule type" value="Genomic_DNA"/>
</dbReference>
<reference evidence="1" key="1">
    <citation type="submission" date="2021-02" db="EMBL/GenBank/DDBJ databases">
        <authorList>
            <person name="Nowell W R."/>
        </authorList>
    </citation>
    <scope>NUCLEOTIDE SEQUENCE</scope>
</reference>
<gene>
    <name evidence="1" type="ORF">XAT740_LOCUS58569</name>
</gene>
<feature type="non-terminal residue" evidence="1">
    <location>
        <position position="31"/>
    </location>
</feature>
<dbReference type="Proteomes" id="UP000663828">
    <property type="component" value="Unassembled WGS sequence"/>
</dbReference>
<dbReference type="AlphaFoldDB" id="A0A816G732"/>
<evidence type="ECO:0000313" key="2">
    <source>
        <dbReference type="Proteomes" id="UP000663828"/>
    </source>
</evidence>
<keyword evidence="2" id="KW-1185">Reference proteome</keyword>